<comment type="caution">
    <text evidence="6">The sequence shown here is derived from an EMBL/GenBank/DDBJ whole genome shotgun (WGS) entry which is preliminary data.</text>
</comment>
<gene>
    <name evidence="6" type="ORF">CYMTET_13009</name>
</gene>
<dbReference type="PROSITE" id="PS50297">
    <property type="entry name" value="ANK_REP_REGION"/>
    <property type="match status" value="6"/>
</dbReference>
<feature type="compositionally biased region" description="Polar residues" evidence="4">
    <location>
        <begin position="596"/>
        <end position="605"/>
    </location>
</feature>
<keyword evidence="2 3" id="KW-0040">ANK repeat</keyword>
<dbReference type="PRINTS" id="PR01415">
    <property type="entry name" value="ANKYRIN"/>
</dbReference>
<dbReference type="InterPro" id="IPR002110">
    <property type="entry name" value="Ankyrin_rpt"/>
</dbReference>
<name>A0AAE0GJA0_9CHLO</name>
<dbReference type="InterPro" id="IPR050745">
    <property type="entry name" value="Multifunctional_regulatory"/>
</dbReference>
<feature type="repeat" description="ANK" evidence="3">
    <location>
        <begin position="546"/>
        <end position="578"/>
    </location>
</feature>
<dbReference type="GO" id="GO:0004672">
    <property type="term" value="F:protein kinase activity"/>
    <property type="evidence" value="ECO:0007669"/>
    <property type="project" value="InterPro"/>
</dbReference>
<dbReference type="Pfam" id="PF12796">
    <property type="entry name" value="Ank_2"/>
    <property type="match status" value="2"/>
</dbReference>
<sequence>MSTGTTSREQGKAHVRSLLEATRDGNVEEAHHLIQQGADVNQRNADGATPVHMAISYEQEGVLDLLLKAGAMPDVQDNSGVTPLHCANNTEGAKLLLAAGAEINCQDNHGRTPLHKTATSGDARLATVLVKAGAELDLREWTAGRTALLQACEHFKSTVVLVLLEAGADPDVPDDHNLTALHFAAKHDHEENAELAGILLKAGAALHPRDCSAALTASLEFPTPLHYALARRAKRPAAVLVSAGADLSLPDRSGETGGSLLARVSLDWAAQLQAGITLHAAAKAGNARLVQEQLSARDAPDNVHTLRTLTEADRRSSRESVTPGSGQPLSVQLERATRTPLPLELHLGTDAPPMKVMVTSEMDDDGQPFVYIQKQSQHAICGPTRRYLCADEDCKHIYWIEKEAHEEPEEWEMWYLEQCGDRRPGFWYLRSYHDTFACYDAKDDAIWTCWELLEDRCMLFFADGGANDDPQQLDETTQEYEEAYTALHLAGSSEVATALIESGSEVDARTSQGGLTPLHCATAKGKLEVIRVLVDSGAQLDVRDKEGRTPLHLAVEHARKEAALLLLRHGADPNVASADGATALHRAALRPRQFISVESSGNSAQPRGETSLRPEDSHALHPEAPTGAKSDSSRHVTWAEALTGAGADASIKNEEGKLAIEVAYVAERWDTFRYLLQQSSSEDGRVMKQTIFSHHVRREGIGSTTLWNSLVQNHKHAGIVHTLASAMPELRLAEDSQKRAAYVMAPLRMKQVLDDAALLFGRYDTERTHEHQSHTCKVYKALDCKVLNATDSTTEEKVVLKLMLHRDQWQRERDARLNLSPEYIMPIIATSEDEEIAKRFKLDLAKRSLLHYSHLLVLPCAQRNLLTSVQQESLSLSEIQSAMRQLGAALAHMHDHGVIHGDFKPLNAVRYEKRTAGDARWMLIDCDAATVFGAPVGVKTSSAYCPPEMTYVVGRGEAFLGISSPRSPRSEEVRLQGVVNQQGGSFTEGRGLVDREVVHASPAFDLWSFGAVLFFLYTGRSLFHADVNDNMTQEDLHLLHAWRDDSARQRLSAVGTAIQYEVKERAEACEDLICWCLQRNPHSRPVDFAEVLQHSFFTDIVHTGKRFISVQPGMFLSHFQEGGGRSVRLLSKYMQEAAPALQNKIWLDIDADDITEEAMRNGVRASEIFLLFLSAGVFKRWFVTHVELMEALRRGKKIILVHEMDAANGGHPNFGDYITEFRSALATPEHTAQCSICAELPQNEHGVAQLWHDALQTVFSVNSIPAYLQGSFARVTALQVLKACGYESFVNMRDAPQMIIPMTANAQVALAYHPANDINARYLQKDMEAEDSDLIGRVVLAPDGHATYGCTHSVYYLTEEGVARDILFAHFQACLSRGLPVAVVYESDLRIGFNGMMRSHLANQYPKWMEAGEPIPWIAVGAGKEYRICSLREIFQKIGIMRDLRQPLSQSRTVEIDPDEKVSRNQTA</sequence>
<feature type="repeat" description="ANK" evidence="3">
    <location>
        <begin position="109"/>
        <end position="141"/>
    </location>
</feature>
<feature type="repeat" description="ANK" evidence="3">
    <location>
        <begin position="513"/>
        <end position="545"/>
    </location>
</feature>
<dbReference type="InterPro" id="IPR036770">
    <property type="entry name" value="Ankyrin_rpt-contain_sf"/>
</dbReference>
<evidence type="ECO:0000313" key="7">
    <source>
        <dbReference type="Proteomes" id="UP001190700"/>
    </source>
</evidence>
<keyword evidence="7" id="KW-1185">Reference proteome</keyword>
<feature type="compositionally biased region" description="Polar residues" evidence="4">
    <location>
        <begin position="319"/>
        <end position="329"/>
    </location>
</feature>
<dbReference type="SUPFAM" id="SSF48403">
    <property type="entry name" value="Ankyrin repeat"/>
    <property type="match status" value="2"/>
</dbReference>
<dbReference type="InterPro" id="IPR000719">
    <property type="entry name" value="Prot_kinase_dom"/>
</dbReference>
<dbReference type="PROSITE" id="PS50011">
    <property type="entry name" value="PROTEIN_KINASE_DOM"/>
    <property type="match status" value="1"/>
</dbReference>
<accession>A0AAE0GJA0</accession>
<evidence type="ECO:0000313" key="6">
    <source>
        <dbReference type="EMBL" id="KAK3279073.1"/>
    </source>
</evidence>
<evidence type="ECO:0000256" key="1">
    <source>
        <dbReference type="ARBA" id="ARBA00022737"/>
    </source>
</evidence>
<dbReference type="EMBL" id="LGRX02005140">
    <property type="protein sequence ID" value="KAK3279073.1"/>
    <property type="molecule type" value="Genomic_DNA"/>
</dbReference>
<feature type="compositionally biased region" description="Basic and acidic residues" evidence="4">
    <location>
        <begin position="610"/>
        <end position="621"/>
    </location>
</feature>
<organism evidence="6 7">
    <name type="scientific">Cymbomonas tetramitiformis</name>
    <dbReference type="NCBI Taxonomy" id="36881"/>
    <lineage>
        <taxon>Eukaryota</taxon>
        <taxon>Viridiplantae</taxon>
        <taxon>Chlorophyta</taxon>
        <taxon>Pyramimonadophyceae</taxon>
        <taxon>Pyramimonadales</taxon>
        <taxon>Pyramimonadaceae</taxon>
        <taxon>Cymbomonas</taxon>
    </lineage>
</organism>
<feature type="region of interest" description="Disordered" evidence="4">
    <location>
        <begin position="595"/>
        <end position="634"/>
    </location>
</feature>
<dbReference type="SMART" id="SM00220">
    <property type="entry name" value="S_TKc"/>
    <property type="match status" value="1"/>
</dbReference>
<evidence type="ECO:0000256" key="3">
    <source>
        <dbReference type="PROSITE-ProRule" id="PRU00023"/>
    </source>
</evidence>
<feature type="region of interest" description="Disordered" evidence="4">
    <location>
        <begin position="310"/>
        <end position="329"/>
    </location>
</feature>
<feature type="domain" description="Protein kinase" evidence="5">
    <location>
        <begin position="749"/>
        <end position="1097"/>
    </location>
</feature>
<feature type="repeat" description="ANK" evidence="3">
    <location>
        <begin position="176"/>
        <end position="211"/>
    </location>
</feature>
<dbReference type="Gene3D" id="1.10.510.10">
    <property type="entry name" value="Transferase(Phosphotransferase) domain 1"/>
    <property type="match status" value="1"/>
</dbReference>
<dbReference type="PROSITE" id="PS50088">
    <property type="entry name" value="ANK_REPEAT"/>
    <property type="match status" value="7"/>
</dbReference>
<protein>
    <recommendedName>
        <fullName evidence="5">Protein kinase domain-containing protein</fullName>
    </recommendedName>
</protein>
<feature type="repeat" description="ANK" evidence="3">
    <location>
        <begin position="46"/>
        <end position="78"/>
    </location>
</feature>
<dbReference type="Proteomes" id="UP001190700">
    <property type="component" value="Unassembled WGS sequence"/>
</dbReference>
<feature type="repeat" description="ANK" evidence="3">
    <location>
        <begin position="220"/>
        <end position="252"/>
    </location>
</feature>
<feature type="repeat" description="ANK" evidence="3">
    <location>
        <begin position="143"/>
        <end position="175"/>
    </location>
</feature>
<evidence type="ECO:0000256" key="4">
    <source>
        <dbReference type="SAM" id="MobiDB-lite"/>
    </source>
</evidence>
<dbReference type="SMART" id="SM00248">
    <property type="entry name" value="ANK"/>
    <property type="match status" value="10"/>
</dbReference>
<reference evidence="6 7" key="1">
    <citation type="journal article" date="2015" name="Genome Biol. Evol.">
        <title>Comparative Genomics of a Bacterivorous Green Alga Reveals Evolutionary Causalities and Consequences of Phago-Mixotrophic Mode of Nutrition.</title>
        <authorList>
            <person name="Burns J.A."/>
            <person name="Paasch A."/>
            <person name="Narechania A."/>
            <person name="Kim E."/>
        </authorList>
    </citation>
    <scope>NUCLEOTIDE SEQUENCE [LARGE SCALE GENOMIC DNA]</scope>
    <source>
        <strain evidence="6 7">PLY_AMNH</strain>
    </source>
</reference>
<dbReference type="InterPro" id="IPR011009">
    <property type="entry name" value="Kinase-like_dom_sf"/>
</dbReference>
<dbReference type="Pfam" id="PF00069">
    <property type="entry name" value="Pkinase"/>
    <property type="match status" value="2"/>
</dbReference>
<dbReference type="Gene3D" id="1.25.40.20">
    <property type="entry name" value="Ankyrin repeat-containing domain"/>
    <property type="match status" value="4"/>
</dbReference>
<evidence type="ECO:0000256" key="2">
    <source>
        <dbReference type="ARBA" id="ARBA00023043"/>
    </source>
</evidence>
<dbReference type="PANTHER" id="PTHR24189:SF50">
    <property type="entry name" value="ANKYRIN REPEAT AND SOCS BOX PROTEIN 2"/>
    <property type="match status" value="1"/>
</dbReference>
<dbReference type="GO" id="GO:0005524">
    <property type="term" value="F:ATP binding"/>
    <property type="evidence" value="ECO:0007669"/>
    <property type="project" value="InterPro"/>
</dbReference>
<evidence type="ECO:0000259" key="5">
    <source>
        <dbReference type="PROSITE" id="PS50011"/>
    </source>
</evidence>
<keyword evidence="1" id="KW-0677">Repeat</keyword>
<dbReference type="Pfam" id="PF13637">
    <property type="entry name" value="Ank_4"/>
    <property type="match status" value="1"/>
</dbReference>
<dbReference type="SUPFAM" id="SSF56112">
    <property type="entry name" value="Protein kinase-like (PK-like)"/>
    <property type="match status" value="1"/>
</dbReference>
<proteinExistence type="predicted"/>
<dbReference type="PANTHER" id="PTHR24189">
    <property type="entry name" value="MYOTROPHIN"/>
    <property type="match status" value="1"/>
</dbReference>